<reference evidence="6 7" key="1">
    <citation type="submission" date="2023-07" db="EMBL/GenBank/DDBJ databases">
        <title>Genomic Encyclopedia of Type Strains, Phase IV (KMG-IV): sequencing the most valuable type-strain genomes for metagenomic binning, comparative biology and taxonomic classification.</title>
        <authorList>
            <person name="Goeker M."/>
        </authorList>
    </citation>
    <scope>NUCLEOTIDE SEQUENCE [LARGE SCALE GENOMIC DNA]</scope>
    <source>
        <strain evidence="6 7">DSM 338</strain>
    </source>
</reference>
<dbReference type="RefSeq" id="WP_281808645.1">
    <property type="nucleotide sequence ID" value="NZ_BSDO01000005.1"/>
</dbReference>
<evidence type="ECO:0000259" key="5">
    <source>
        <dbReference type="PROSITE" id="PS50977"/>
    </source>
</evidence>
<evidence type="ECO:0000256" key="1">
    <source>
        <dbReference type="ARBA" id="ARBA00023015"/>
    </source>
</evidence>
<keyword evidence="1" id="KW-0805">Transcription regulation</keyword>
<dbReference type="InterPro" id="IPR009057">
    <property type="entry name" value="Homeodomain-like_sf"/>
</dbReference>
<dbReference type="Proteomes" id="UP001245370">
    <property type="component" value="Unassembled WGS sequence"/>
</dbReference>
<evidence type="ECO:0000256" key="4">
    <source>
        <dbReference type="PROSITE-ProRule" id="PRU00335"/>
    </source>
</evidence>
<dbReference type="GeneID" id="95764260"/>
<dbReference type="InterPro" id="IPR001647">
    <property type="entry name" value="HTH_TetR"/>
</dbReference>
<proteinExistence type="predicted"/>
<evidence type="ECO:0000256" key="3">
    <source>
        <dbReference type="ARBA" id="ARBA00023163"/>
    </source>
</evidence>
<organism evidence="6 7">
    <name type="scientific">Xanthobacter flavus</name>
    <dbReference type="NCBI Taxonomy" id="281"/>
    <lineage>
        <taxon>Bacteria</taxon>
        <taxon>Pseudomonadati</taxon>
        <taxon>Pseudomonadota</taxon>
        <taxon>Alphaproteobacteria</taxon>
        <taxon>Hyphomicrobiales</taxon>
        <taxon>Xanthobacteraceae</taxon>
        <taxon>Xanthobacter</taxon>
    </lineage>
</organism>
<name>A0ABU1KJF5_XANFL</name>
<dbReference type="PANTHER" id="PTHR30055:SF234">
    <property type="entry name" value="HTH-TYPE TRANSCRIPTIONAL REGULATOR BETI"/>
    <property type="match status" value="1"/>
</dbReference>
<feature type="domain" description="HTH tetR-type" evidence="5">
    <location>
        <begin position="2"/>
        <end position="62"/>
    </location>
</feature>
<dbReference type="PROSITE" id="PS50977">
    <property type="entry name" value="HTH_TETR_2"/>
    <property type="match status" value="1"/>
</dbReference>
<dbReference type="PANTHER" id="PTHR30055">
    <property type="entry name" value="HTH-TYPE TRANSCRIPTIONAL REGULATOR RUTR"/>
    <property type="match status" value="1"/>
</dbReference>
<evidence type="ECO:0000256" key="2">
    <source>
        <dbReference type="ARBA" id="ARBA00023125"/>
    </source>
</evidence>
<dbReference type="Gene3D" id="1.10.357.10">
    <property type="entry name" value="Tetracycline Repressor, domain 2"/>
    <property type="match status" value="1"/>
</dbReference>
<keyword evidence="7" id="KW-1185">Reference proteome</keyword>
<evidence type="ECO:0000313" key="7">
    <source>
        <dbReference type="Proteomes" id="UP001245370"/>
    </source>
</evidence>
<dbReference type="SUPFAM" id="SSF46689">
    <property type="entry name" value="Homeodomain-like"/>
    <property type="match status" value="1"/>
</dbReference>
<comment type="caution">
    <text evidence="6">The sequence shown here is derived from an EMBL/GenBank/DDBJ whole genome shotgun (WGS) entry which is preliminary data.</text>
</comment>
<accession>A0ABU1KJF5</accession>
<protein>
    <submittedName>
        <fullName evidence="6">AcrR family transcriptional regulator</fullName>
    </submittedName>
</protein>
<keyword evidence="3" id="KW-0804">Transcription</keyword>
<feature type="DNA-binding region" description="H-T-H motif" evidence="4">
    <location>
        <begin position="25"/>
        <end position="44"/>
    </location>
</feature>
<gene>
    <name evidence="6" type="ORF">GGQ86_003462</name>
</gene>
<dbReference type="InterPro" id="IPR050109">
    <property type="entry name" value="HTH-type_TetR-like_transc_reg"/>
</dbReference>
<evidence type="ECO:0000313" key="6">
    <source>
        <dbReference type="EMBL" id="MDR6334972.1"/>
    </source>
</evidence>
<sequence length="181" mass="21159">MRSTEQQIVEAFATLMQTRWFDEVTLDEIAAAAGTTRQTVIRRFGSKAGLLSALAAQEDTTIRTHRWQDTPADIPGIIGVLIADYERSGDLVVRTLNQEDRIPEFRPVLDQGRRGHREWITDMFRPWLDRREGTRREDLLAELLAVTDVWIWHLMRRRQGHSPERTQRLMTDIVERLLREV</sequence>
<dbReference type="Pfam" id="PF00440">
    <property type="entry name" value="TetR_N"/>
    <property type="match status" value="1"/>
</dbReference>
<dbReference type="EMBL" id="JAVDPY010000006">
    <property type="protein sequence ID" value="MDR6334972.1"/>
    <property type="molecule type" value="Genomic_DNA"/>
</dbReference>
<keyword evidence="2 4" id="KW-0238">DNA-binding</keyword>